<reference evidence="14" key="1">
    <citation type="submission" date="2023-03" db="EMBL/GenBank/DDBJ databases">
        <authorList>
            <person name="Shen W."/>
            <person name="Cai J."/>
        </authorList>
    </citation>
    <scope>NUCLEOTIDE SEQUENCE</scope>
    <source>
        <strain evidence="14">P66-3</strain>
    </source>
</reference>
<dbReference type="SUPFAM" id="SSF52540">
    <property type="entry name" value="P-loop containing nucleoside triphosphate hydrolases"/>
    <property type="match status" value="1"/>
</dbReference>
<evidence type="ECO:0000256" key="8">
    <source>
        <dbReference type="ARBA" id="ARBA00034617"/>
    </source>
</evidence>
<keyword evidence="4 11" id="KW-0347">Helicase</keyword>
<evidence type="ECO:0000259" key="12">
    <source>
        <dbReference type="PROSITE" id="PS51198"/>
    </source>
</evidence>
<feature type="domain" description="UvrD-like helicase ATP-binding" evidence="12">
    <location>
        <begin position="36"/>
        <end position="336"/>
    </location>
</feature>
<dbReference type="InterPro" id="IPR027417">
    <property type="entry name" value="P-loop_NTPase"/>
</dbReference>
<evidence type="ECO:0000256" key="10">
    <source>
        <dbReference type="ARBA" id="ARBA00048988"/>
    </source>
</evidence>
<keyword evidence="3 11" id="KW-0378">Hydrolase</keyword>
<keyword evidence="6" id="KW-0238">DNA-binding</keyword>
<comment type="catalytic activity">
    <reaction evidence="10">
        <text>ATP + H2O = ADP + phosphate + H(+)</text>
        <dbReference type="Rhea" id="RHEA:13065"/>
        <dbReference type="ChEBI" id="CHEBI:15377"/>
        <dbReference type="ChEBI" id="CHEBI:15378"/>
        <dbReference type="ChEBI" id="CHEBI:30616"/>
        <dbReference type="ChEBI" id="CHEBI:43474"/>
        <dbReference type="ChEBI" id="CHEBI:456216"/>
        <dbReference type="EC" id="5.6.2.4"/>
    </reaction>
</comment>
<proteinExistence type="inferred from homology"/>
<dbReference type="InterPro" id="IPR014016">
    <property type="entry name" value="UvrD-like_ATP-bd"/>
</dbReference>
<dbReference type="Pfam" id="PF13361">
    <property type="entry name" value="UvrD_C"/>
    <property type="match status" value="1"/>
</dbReference>
<dbReference type="PANTHER" id="PTHR11070:SF2">
    <property type="entry name" value="ATP-DEPENDENT DNA HELICASE SRS2"/>
    <property type="match status" value="1"/>
</dbReference>
<dbReference type="PANTHER" id="PTHR11070">
    <property type="entry name" value="UVRD / RECB / PCRA DNA HELICASE FAMILY MEMBER"/>
    <property type="match status" value="1"/>
</dbReference>
<dbReference type="EMBL" id="JARQAJ010000008">
    <property type="protein sequence ID" value="MDT2760450.1"/>
    <property type="molecule type" value="Genomic_DNA"/>
</dbReference>
<evidence type="ECO:0000256" key="3">
    <source>
        <dbReference type="ARBA" id="ARBA00022801"/>
    </source>
</evidence>
<sequence length="719" mass="82491">MFTKQQSIESDLLETVPNLANRTTLQQLIAKNGGNSFSEEQLAAIRFPMNTHLRIIAGAGSGKTQTICAKAAYLVLERQVDPKAIMMCTFSRKAKLEMEARINQYLGGHTKIAVQTFHGWFNAEYNELTSQMPHLKQWGIEGVIDEEQYYQGINQLIKKYRLYNFDKFEERTIASRISYWRNMGYSDQAMVEFVAKYFDAKELIPNQKLSDIFQQFLAELAMLKKAQRFITFDDMLFNLKLILENDATARQSLQKKYRYIFIDEFQDINPLQKQIVALICPPDKATSKKISSKLIIVGDDDQSIYYFRGAEPNYIKEFEQEYQQTSLQLMTNYRSDAPIVAAGNRLIQQNAHDRLAKRMTAKESASQHDCYGLSFSDDEQEASWIGEKIQELAQQTPLSDGSPDYRDTMVLYPTRIQLRSLLKQLTKQKIPFVTPTNDDLLGIFGLPLFKTLFQQLTLLDSATSMQQKNEALKTIIQQYAFYHYIKFGASAQFSEALFRKNKFKINDLVAFLVSERKLSQASQDQAKEFFKQIYLFYQRKYLNLGALAEALLATPKFKKDLSEEEVDWLRHELSSAGDWPGLLSAFQQASQQNKGMKKRLNDYDQEKLNAVYLLSIHASKGLGKKNIFIKGVYQDALPNHHAVKKADCDLQKAKEEAAPPTTIEEQRRLMYVAITRAKENLYITFPKTINNKSITPSPFLKEAGVSIKDYSKAASIVDS</sequence>
<accession>A0ABU3FD81</accession>
<dbReference type="GO" id="GO:0004386">
    <property type="term" value="F:helicase activity"/>
    <property type="evidence" value="ECO:0007669"/>
    <property type="project" value="UniProtKB-KW"/>
</dbReference>
<dbReference type="Gene3D" id="1.10.10.160">
    <property type="match status" value="1"/>
</dbReference>
<gene>
    <name evidence="14" type="ORF">P7H27_11820</name>
</gene>
<dbReference type="PROSITE" id="PS51198">
    <property type="entry name" value="UVRD_HELICASE_ATP_BIND"/>
    <property type="match status" value="1"/>
</dbReference>
<comment type="caution">
    <text evidence="14">The sequence shown here is derived from an EMBL/GenBank/DDBJ whole genome shotgun (WGS) entry which is preliminary data.</text>
</comment>
<evidence type="ECO:0000313" key="14">
    <source>
        <dbReference type="EMBL" id="MDT2760450.1"/>
    </source>
</evidence>
<comment type="similarity">
    <text evidence="1">Belongs to the helicase family. UvrD subfamily.</text>
</comment>
<evidence type="ECO:0000256" key="7">
    <source>
        <dbReference type="ARBA" id="ARBA00023235"/>
    </source>
</evidence>
<dbReference type="InterPro" id="IPR014017">
    <property type="entry name" value="DNA_helicase_UvrD-like_C"/>
</dbReference>
<keyword evidence="7" id="KW-0413">Isomerase</keyword>
<evidence type="ECO:0000256" key="4">
    <source>
        <dbReference type="ARBA" id="ARBA00022806"/>
    </source>
</evidence>
<dbReference type="InterPro" id="IPR013986">
    <property type="entry name" value="DExx_box_DNA_helicase_dom_sf"/>
</dbReference>
<dbReference type="Gene3D" id="1.10.486.10">
    <property type="entry name" value="PCRA, domain 4"/>
    <property type="match status" value="1"/>
</dbReference>
<evidence type="ECO:0000256" key="9">
    <source>
        <dbReference type="ARBA" id="ARBA00034808"/>
    </source>
</evidence>
<feature type="domain" description="UvrD-like helicase C-terminal" evidence="13">
    <location>
        <begin position="337"/>
        <end position="621"/>
    </location>
</feature>
<comment type="catalytic activity">
    <reaction evidence="8">
        <text>Couples ATP hydrolysis with the unwinding of duplex DNA by translocating in the 3'-5' direction.</text>
        <dbReference type="EC" id="5.6.2.4"/>
    </reaction>
</comment>
<dbReference type="InterPro" id="IPR000212">
    <property type="entry name" value="DNA_helicase_UvrD/REP"/>
</dbReference>
<evidence type="ECO:0000313" key="15">
    <source>
        <dbReference type="Proteomes" id="UP001181046"/>
    </source>
</evidence>
<feature type="binding site" evidence="11">
    <location>
        <begin position="57"/>
        <end position="64"/>
    </location>
    <ligand>
        <name>ATP</name>
        <dbReference type="ChEBI" id="CHEBI:30616"/>
    </ligand>
</feature>
<organism evidence="14 15">
    <name type="scientific">Enterococcus xiangfangensis</name>
    <dbReference type="NCBI Taxonomy" id="1296537"/>
    <lineage>
        <taxon>Bacteria</taxon>
        <taxon>Bacillati</taxon>
        <taxon>Bacillota</taxon>
        <taxon>Bacilli</taxon>
        <taxon>Lactobacillales</taxon>
        <taxon>Enterococcaceae</taxon>
        <taxon>Enterococcus</taxon>
    </lineage>
</organism>
<evidence type="ECO:0000259" key="13">
    <source>
        <dbReference type="PROSITE" id="PS51217"/>
    </source>
</evidence>
<dbReference type="RefSeq" id="WP_311830409.1">
    <property type="nucleotide sequence ID" value="NZ_JARQAJ010000008.1"/>
</dbReference>
<evidence type="ECO:0000256" key="1">
    <source>
        <dbReference type="ARBA" id="ARBA00009922"/>
    </source>
</evidence>
<keyword evidence="2 11" id="KW-0547">Nucleotide-binding</keyword>
<protein>
    <recommendedName>
        <fullName evidence="9">DNA 3'-5' helicase</fullName>
        <ecNumber evidence="9">5.6.2.4</ecNumber>
    </recommendedName>
</protein>
<keyword evidence="15" id="KW-1185">Reference proteome</keyword>
<evidence type="ECO:0000256" key="11">
    <source>
        <dbReference type="PROSITE-ProRule" id="PRU00560"/>
    </source>
</evidence>
<dbReference type="Proteomes" id="UP001181046">
    <property type="component" value="Unassembled WGS sequence"/>
</dbReference>
<dbReference type="CDD" id="cd17932">
    <property type="entry name" value="DEXQc_UvrD"/>
    <property type="match status" value="1"/>
</dbReference>
<dbReference type="PROSITE" id="PS51217">
    <property type="entry name" value="UVRD_HELICASE_CTER"/>
    <property type="match status" value="1"/>
</dbReference>
<evidence type="ECO:0000256" key="5">
    <source>
        <dbReference type="ARBA" id="ARBA00022840"/>
    </source>
</evidence>
<name>A0ABU3FD81_9ENTE</name>
<dbReference type="EC" id="5.6.2.4" evidence="9"/>
<evidence type="ECO:0000256" key="2">
    <source>
        <dbReference type="ARBA" id="ARBA00022741"/>
    </source>
</evidence>
<keyword evidence="5 11" id="KW-0067">ATP-binding</keyword>
<dbReference type="Pfam" id="PF00580">
    <property type="entry name" value="UvrD-helicase"/>
    <property type="match status" value="1"/>
</dbReference>
<dbReference type="Gene3D" id="3.40.50.300">
    <property type="entry name" value="P-loop containing nucleotide triphosphate hydrolases"/>
    <property type="match status" value="2"/>
</dbReference>
<evidence type="ECO:0000256" key="6">
    <source>
        <dbReference type="ARBA" id="ARBA00023125"/>
    </source>
</evidence>